<dbReference type="OrthoDB" id="9775677at2"/>
<dbReference type="InterPro" id="IPR024079">
    <property type="entry name" value="MetalloPept_cat_dom_sf"/>
</dbReference>
<sequence length="685" mass="78535">MQAITTPKFLLSGILLVSGIYLISCQSNSSESAQRDILKEVVDTTVSPKDDFFKYAVGTWLKQNPIPASESSWGIGSMVQEETYARLRSISEESAKKSGSAGSNEQKIGDFWFMGMDTVGIEKQGITHIKGDLDRIAAITDLQGVLNEVALQQTYAIGTLFGAYVFQDEKNSEEQSLHLYQGGIRLPDRDYYFNTDSRNTNIRKEYKAHVQRMFKLLGNDEATATKNMTNVYALEETLAKNSRKIEDLRDPYKNYNKMDLAALDKLAPSMKFKDLFVKMKMPQVKTAIVGQPEFYTAVDKLLKTTPIETWKAYLTWNFVSNYASELSSPFAKEDFYFYRTVLRGVKEMKPRWKRVLDLEENLLGDALGQLFVKNYYSDKTKKRYEELVKNIFSTYEERIKKLDWMSDSTKKKALLKLSTVMPKVSYPDKWKDFSNLEIKRDSYVQNIMRASQWWYLYNINKIGKPVDKTEWGMTPQTYNAYYNPSNNEIVLPAAIFFVAGFTDEQLDDAIIYAYAGGSTIGHEITHGFDDQGRQFDEKGNLTDWWTKKDGDEYNKRAKGIIAQYNDFVVLDSLHVRGEATQGENIADLGGLILGLEAFKKTEQYKSGKKINGFTPLQRFFLGWALAWMGQSRDEALANKIMTDVHAPSFLRVNGPVVNIDEFYEAFDIKPGDKMYRAPEKRVRIW</sequence>
<dbReference type="PROSITE" id="PS51885">
    <property type="entry name" value="NEPRILYSIN"/>
    <property type="match status" value="1"/>
</dbReference>
<dbReference type="Proteomes" id="UP000293162">
    <property type="component" value="Unassembled WGS sequence"/>
</dbReference>
<dbReference type="PANTHER" id="PTHR11733:SF167">
    <property type="entry name" value="FI17812P1-RELATED"/>
    <property type="match status" value="1"/>
</dbReference>
<dbReference type="EMBL" id="SEWF01000030">
    <property type="protein sequence ID" value="RYU94151.1"/>
    <property type="molecule type" value="Genomic_DNA"/>
</dbReference>
<evidence type="ECO:0000313" key="10">
    <source>
        <dbReference type="EMBL" id="RYU94151.1"/>
    </source>
</evidence>
<comment type="similarity">
    <text evidence="2">Belongs to the peptidase M13 family.</text>
</comment>
<keyword evidence="6" id="KW-0862">Zinc</keyword>
<evidence type="ECO:0000313" key="11">
    <source>
        <dbReference type="Proteomes" id="UP000293162"/>
    </source>
</evidence>
<feature type="domain" description="Peptidase M13 C-terminal" evidence="8">
    <location>
        <begin position="479"/>
        <end position="682"/>
    </location>
</feature>
<evidence type="ECO:0000256" key="1">
    <source>
        <dbReference type="ARBA" id="ARBA00001947"/>
    </source>
</evidence>
<dbReference type="PANTHER" id="PTHR11733">
    <property type="entry name" value="ZINC METALLOPROTEASE FAMILY M13 NEPRILYSIN-RELATED"/>
    <property type="match status" value="1"/>
</dbReference>
<dbReference type="GO" id="GO:0016485">
    <property type="term" value="P:protein processing"/>
    <property type="evidence" value="ECO:0007669"/>
    <property type="project" value="TreeGrafter"/>
</dbReference>
<keyword evidence="11" id="KW-1185">Reference proteome</keyword>
<dbReference type="Gene3D" id="1.10.1380.10">
    <property type="entry name" value="Neutral endopeptidase , domain2"/>
    <property type="match status" value="1"/>
</dbReference>
<evidence type="ECO:0000256" key="2">
    <source>
        <dbReference type="ARBA" id="ARBA00007357"/>
    </source>
</evidence>
<gene>
    <name evidence="10" type="ORF">EWM59_18420</name>
</gene>
<name>A0A4Q5LWI7_9BACT</name>
<evidence type="ECO:0000259" key="9">
    <source>
        <dbReference type="Pfam" id="PF05649"/>
    </source>
</evidence>
<keyword evidence="3" id="KW-0645">Protease</keyword>
<protein>
    <submittedName>
        <fullName evidence="10">M13 family peptidase</fullName>
    </submittedName>
</protein>
<dbReference type="InterPro" id="IPR008753">
    <property type="entry name" value="Peptidase_M13_N"/>
</dbReference>
<dbReference type="InterPro" id="IPR042089">
    <property type="entry name" value="Peptidase_M13_dom_2"/>
</dbReference>
<dbReference type="InterPro" id="IPR018497">
    <property type="entry name" value="Peptidase_M13_C"/>
</dbReference>
<evidence type="ECO:0000256" key="7">
    <source>
        <dbReference type="ARBA" id="ARBA00023049"/>
    </source>
</evidence>
<dbReference type="AlphaFoldDB" id="A0A4Q5LWI7"/>
<evidence type="ECO:0000256" key="6">
    <source>
        <dbReference type="ARBA" id="ARBA00022833"/>
    </source>
</evidence>
<dbReference type="PRINTS" id="PR00786">
    <property type="entry name" value="NEPRILYSIN"/>
</dbReference>
<evidence type="ECO:0000256" key="4">
    <source>
        <dbReference type="ARBA" id="ARBA00022723"/>
    </source>
</evidence>
<evidence type="ECO:0000256" key="5">
    <source>
        <dbReference type="ARBA" id="ARBA00022801"/>
    </source>
</evidence>
<organism evidence="10 11">
    <name type="scientific">Emticicia agri</name>
    <dbReference type="NCBI Taxonomy" id="2492393"/>
    <lineage>
        <taxon>Bacteria</taxon>
        <taxon>Pseudomonadati</taxon>
        <taxon>Bacteroidota</taxon>
        <taxon>Cytophagia</taxon>
        <taxon>Cytophagales</taxon>
        <taxon>Leadbetterellaceae</taxon>
        <taxon>Emticicia</taxon>
    </lineage>
</organism>
<feature type="domain" description="Peptidase M13 N-terminal" evidence="9">
    <location>
        <begin position="48"/>
        <end position="427"/>
    </location>
</feature>
<dbReference type="Gene3D" id="3.40.390.10">
    <property type="entry name" value="Collagenase (Catalytic Domain)"/>
    <property type="match status" value="1"/>
</dbReference>
<dbReference type="GO" id="GO:0004222">
    <property type="term" value="F:metalloendopeptidase activity"/>
    <property type="evidence" value="ECO:0007669"/>
    <property type="project" value="InterPro"/>
</dbReference>
<keyword evidence="5" id="KW-0378">Hydrolase</keyword>
<proteinExistence type="inferred from homology"/>
<keyword evidence="4" id="KW-0479">Metal-binding</keyword>
<dbReference type="RefSeq" id="WP_130022726.1">
    <property type="nucleotide sequence ID" value="NZ_SEWF01000030.1"/>
</dbReference>
<dbReference type="InterPro" id="IPR000718">
    <property type="entry name" value="Peptidase_M13"/>
</dbReference>
<evidence type="ECO:0000256" key="3">
    <source>
        <dbReference type="ARBA" id="ARBA00022670"/>
    </source>
</evidence>
<keyword evidence="7" id="KW-0482">Metalloprotease</keyword>
<dbReference type="Pfam" id="PF01431">
    <property type="entry name" value="Peptidase_M13"/>
    <property type="match status" value="1"/>
</dbReference>
<comment type="cofactor">
    <cofactor evidence="1">
        <name>Zn(2+)</name>
        <dbReference type="ChEBI" id="CHEBI:29105"/>
    </cofactor>
</comment>
<dbReference type="SUPFAM" id="SSF55486">
    <property type="entry name" value="Metalloproteases ('zincins'), catalytic domain"/>
    <property type="match status" value="1"/>
</dbReference>
<comment type="caution">
    <text evidence="10">The sequence shown here is derived from an EMBL/GenBank/DDBJ whole genome shotgun (WGS) entry which is preliminary data.</text>
</comment>
<dbReference type="GO" id="GO:0005886">
    <property type="term" value="C:plasma membrane"/>
    <property type="evidence" value="ECO:0007669"/>
    <property type="project" value="TreeGrafter"/>
</dbReference>
<dbReference type="CDD" id="cd08662">
    <property type="entry name" value="M13"/>
    <property type="match status" value="1"/>
</dbReference>
<dbReference type="GO" id="GO:0046872">
    <property type="term" value="F:metal ion binding"/>
    <property type="evidence" value="ECO:0007669"/>
    <property type="project" value="UniProtKB-KW"/>
</dbReference>
<accession>A0A4Q5LWI7</accession>
<dbReference type="Pfam" id="PF05649">
    <property type="entry name" value="Peptidase_M13_N"/>
    <property type="match status" value="1"/>
</dbReference>
<reference evidence="10 11" key="1">
    <citation type="submission" date="2019-02" db="EMBL/GenBank/DDBJ databases">
        <title>Bacterial novel species Emticicia sp. 17J42-9 isolated from soil.</title>
        <authorList>
            <person name="Jung H.-Y."/>
        </authorList>
    </citation>
    <scope>NUCLEOTIDE SEQUENCE [LARGE SCALE GENOMIC DNA]</scope>
    <source>
        <strain evidence="10 11">17J42-9</strain>
    </source>
</reference>
<evidence type="ECO:0000259" key="8">
    <source>
        <dbReference type="Pfam" id="PF01431"/>
    </source>
</evidence>